<evidence type="ECO:0000256" key="3">
    <source>
        <dbReference type="ARBA" id="ARBA00022553"/>
    </source>
</evidence>
<dbReference type="Gene3D" id="1.20.58.740">
    <property type="match status" value="1"/>
</dbReference>
<gene>
    <name evidence="8" type="ORF">BCR39DRAFT_520667</name>
</gene>
<dbReference type="GO" id="GO:0005886">
    <property type="term" value="C:plasma membrane"/>
    <property type="evidence" value="ECO:0007669"/>
    <property type="project" value="TreeGrafter"/>
</dbReference>
<dbReference type="PANTHER" id="PTHR45653:SF10">
    <property type="entry name" value="MYOBLAST CITY, ISOFORM B"/>
    <property type="match status" value="1"/>
</dbReference>
<sequence>MSQIELGNILPLAGPSRSSGMTGSWQPLPFIHTGFVIHSFRPASTPPSSPTGPSSSATTTSPNKAATHRNRFSWSGHGALGSQKGKGKNNVYEIPLDIGDEFFAFEEYRCNVEEGGKGDVWFRGYVVQAVSLSTLAPSASSSSSSAQYPRPEPSVLIGIFPSSCVHIRPGAGTEDPVLFAAYEKAVQLGKQRSKHGQSREMEAVKEEDEDGYDLGSSPERKPVLNGDEQSIVDIAAGQRASIGQATTATNGISRPSRPRSLILDPKGLVGADGRDEEKEQPPLPRLTAGDSTLAGSQWPLVDEIACAIREWYSRLPTYLANREYRLFSTVMQHIDALFLGRRQLLSQTLSSDELVRVRRECVSRLVKCNVAQGLEVIVRSLEDGSVMVLDRERAFSGASWIGGITCYIYQVQLAYIDLIPLDHLLGKPSSLVKQARRLTQPKSRLSLRSPSSANGHTASDISTPHHHLLLDFRAFVASPCVPGEIAELYFALYNKAESRFVTEEFCLILNHLGSPARDGEQRLGRLRTLFTDLKLDDVSGSVYLVCRMVRNGALKMRTEAMAGTLESHSRSGTIRRPSGNAFTADSISRGARSILSETTDDSFSITSGFGGHRTATLDTQATTAASVIDGRPAFRRPLGCAVIELPIFSKLVSEGAEVECTMPIWFAKDEATFATLHEDIIHGRTSQYQSSSRADAIAIALKLYHGVVPQLIREHPSSLGDIPLSARLGFSDVIFPGTYRNDLYIKLWSASFTVGTASTGGSLRSRKSVVPGAANIQVTLEVRRTDGTIVPDAIFAGGSGEPPMVQYHSLVFYHNERPTFGELVKIALHPRSGDCHLFLTFRSRTKERHTAVDAHELEKPFAFAYLPLFSSTNTLRDGSHDLVLYRMERGLQPAPNLYFDVPYIAGPGDPTLSPSATKTITPLRDRMSLRSYLCSSVHSQDDTLRSLLSFQSMLSNVGQISSTLQMFGFVSEEEIAKFVPSVLDSLFGILVSNLGDAQDETDNLVFKALIKVLSMIFDRRFPSFKAVLDIYINQHFSFPASSFHLLRSMKAVMSTPNTKDYRSFLKVWHLFFRFITRSRELDRARGPGLDATSAHIEADFKKQTRGILGEINSLMQSTDKGLIGSQTLAVQHYADILPNLAQVFQPLEIAEIIIAFADTLTRAAGSIAIYKLLLLLQVVERVFDTTEARALLVPAMVRWVKPHLGRYDGPTNDDNLRIKWLEANRLALTVVARVANKLEEWSCSPLILEDPTLRNQEEDNLEYCLSLIPSLLKSYKELSAKSTIEALSRHQATGNTYKATPDVFPSSHPFALVSQLPPPSLLDRQAGEDGLVTTGTFNTGLAEIAVVILTLITATPRFALLRFFNELLDIDGPESTSSTLQAIFEFGKSVISFDAFPKQWLTLSLMCFQGIIKLMDVVAETLENEVFIPSMTEAGKFDVNLWSKCFELLCDLCGSEELALEEHTQQRRRAEWIIAGDLRDQGASLLLKLWNAIGWPSNDTKSEVRYGGYQTRFTGLAERILGLCLSSDDQMCETAVEILFSMIYAEYVLQGKFDTIESEIFAKLEKLFTIRTNSSSDPTMRAYFVAQLRAVFESSPEIDATFHTKVGSFLDQVELFIDLLLGLGDLPDGPEWKDERGAALYQLMLFAQRIGRNDLYLRFVHQLVRISIDSGDWIGAGVALRLHADTYEWNTMRLVDEFREGDIDLPAQREFARKEALYYHAIDYFSETCRLLSLPEADSYLAEAEAYELTLELCQELTAEHQRLTFNVDKLTELLMHQARLWEKIGHAQRAKVEYFRIAFFGDFSPLNRDKDFIVRGRPWQRYSDFCDEIQHKFPAAAIHRSKIPPPEAMRTGADQTIWITSVVPEPDLSRPVFADTVAPAVQEYWRNNGCDQYSSTRPYMVQPGEIDAALTWTEKTLLTTKEPLPGVLARSEVKAIRYEQISPIDNAIQEVVRAAKTLRSMCKSRPGHPIDVKHLGTAINGAVDSPVSGGVKLYKTTFLDPAYLEKYPKDGVKIEELRVTILDYVRAIQESLSVHRDVCRDLAFHEALKSHFHKAFPDELGRLPRSDSAVLSRPLPALPVISPSDGDHLLASTKHESPKISISQSPSAGSLAPSFSLPPLRLGPTSTPSTQQRIPSATLSSPQPTITSRSSSSIKVSRSGSVSPVNGGAPSLGSRALSLVGSISRRSSSISVTSEGTVDGKSSHVVDVTEEKKPKLGRIGSLMRRK</sequence>
<feature type="region of interest" description="Disordered" evidence="5">
    <location>
        <begin position="41"/>
        <end position="86"/>
    </location>
</feature>
<reference evidence="8 9" key="1">
    <citation type="submission" date="2016-07" db="EMBL/GenBank/DDBJ databases">
        <title>Pervasive Adenine N6-methylation of Active Genes in Fungi.</title>
        <authorList>
            <consortium name="DOE Joint Genome Institute"/>
            <person name="Mondo S.J."/>
            <person name="Dannebaum R.O."/>
            <person name="Kuo R.C."/>
            <person name="Labutti K."/>
            <person name="Haridas S."/>
            <person name="Kuo A."/>
            <person name="Salamov A."/>
            <person name="Ahrendt S.R."/>
            <person name="Lipzen A."/>
            <person name="Sullivan W."/>
            <person name="Andreopoulos W.B."/>
            <person name="Clum A."/>
            <person name="Lindquist E."/>
            <person name="Daum C."/>
            <person name="Ramamoorthy G.K."/>
            <person name="Gryganskyi A."/>
            <person name="Culley D."/>
            <person name="Magnuson J.K."/>
            <person name="James T.Y."/>
            <person name="O'Malley M.A."/>
            <person name="Stajich J.E."/>
            <person name="Spatafora J.W."/>
            <person name="Visel A."/>
            <person name="Grigoriev I.V."/>
        </authorList>
    </citation>
    <scope>NUCLEOTIDE SEQUENCE [LARGE SCALE GENOMIC DNA]</scope>
    <source>
        <strain evidence="8 9">68-887.2</strain>
    </source>
</reference>
<feature type="compositionally biased region" description="Low complexity" evidence="5">
    <location>
        <begin position="2141"/>
        <end position="2164"/>
    </location>
</feature>
<dbReference type="InterPro" id="IPR032376">
    <property type="entry name" value="DOCK_N"/>
</dbReference>
<dbReference type="InterPro" id="IPR043161">
    <property type="entry name" value="DOCK_C_lobe_A"/>
</dbReference>
<dbReference type="PROSITE" id="PS51650">
    <property type="entry name" value="C2_DOCK"/>
    <property type="match status" value="1"/>
</dbReference>
<dbReference type="Pfam" id="PF23554">
    <property type="entry name" value="TPR_DOCK"/>
    <property type="match status" value="2"/>
</dbReference>
<dbReference type="SUPFAM" id="SSF48371">
    <property type="entry name" value="ARM repeat"/>
    <property type="match status" value="1"/>
</dbReference>
<dbReference type="InterPro" id="IPR046773">
    <property type="entry name" value="DOCKER_Lobe_C"/>
</dbReference>
<proteinExistence type="inferred from homology"/>
<evidence type="ECO:0000313" key="8">
    <source>
        <dbReference type="EMBL" id="ORY33521.1"/>
    </source>
</evidence>
<dbReference type="Pfam" id="PF16172">
    <property type="entry name" value="DOCK_N"/>
    <property type="match status" value="1"/>
</dbReference>
<dbReference type="STRING" id="71784.A0A1Y2BFB8"/>
<comment type="similarity">
    <text evidence="4">Belongs to the DOCK family.</text>
</comment>
<dbReference type="PROSITE" id="PS51651">
    <property type="entry name" value="DOCKER"/>
    <property type="match status" value="1"/>
</dbReference>
<dbReference type="InterPro" id="IPR056372">
    <property type="entry name" value="TPR_DOCK"/>
</dbReference>
<dbReference type="Gene3D" id="1.25.40.410">
    <property type="match status" value="1"/>
</dbReference>
<dbReference type="InterPro" id="IPR016024">
    <property type="entry name" value="ARM-type_fold"/>
</dbReference>
<dbReference type="InterPro" id="IPR043162">
    <property type="entry name" value="DOCK_C_lobe_C"/>
</dbReference>
<dbReference type="Gene3D" id="2.60.40.150">
    <property type="entry name" value="C2 domain"/>
    <property type="match status" value="1"/>
</dbReference>
<dbReference type="InParanoid" id="A0A1Y2BFB8"/>
<dbReference type="PANTHER" id="PTHR45653">
    <property type="entry name" value="DEDICATOR OF CYTOKINESIS"/>
    <property type="match status" value="1"/>
</dbReference>
<comment type="subcellular location">
    <subcellularLocation>
        <location evidence="1">Cytoplasm</location>
    </subcellularLocation>
</comment>
<dbReference type="GO" id="GO:0005085">
    <property type="term" value="F:guanyl-nucleotide exchange factor activity"/>
    <property type="evidence" value="ECO:0007669"/>
    <property type="project" value="InterPro"/>
</dbReference>
<keyword evidence="9" id="KW-1185">Reference proteome</keyword>
<dbReference type="GO" id="GO:0005737">
    <property type="term" value="C:cytoplasm"/>
    <property type="evidence" value="ECO:0007669"/>
    <property type="project" value="UniProtKB-SubCell"/>
</dbReference>
<dbReference type="InterPro" id="IPR026791">
    <property type="entry name" value="DOCK"/>
</dbReference>
<dbReference type="GO" id="GO:0031267">
    <property type="term" value="F:small GTPase binding"/>
    <property type="evidence" value="ECO:0007669"/>
    <property type="project" value="TreeGrafter"/>
</dbReference>
<feature type="domain" description="C2 DOCK-type" evidence="6">
    <location>
        <begin position="740"/>
        <end position="934"/>
    </location>
</feature>
<evidence type="ECO:0000256" key="1">
    <source>
        <dbReference type="ARBA" id="ARBA00004496"/>
    </source>
</evidence>
<dbReference type="Gene3D" id="1.20.1270.350">
    <property type="entry name" value="Dedicator of cytokinesis N-terminal subdomain"/>
    <property type="match status" value="1"/>
</dbReference>
<evidence type="ECO:0000256" key="4">
    <source>
        <dbReference type="PROSITE-ProRule" id="PRU00983"/>
    </source>
</evidence>
<evidence type="ECO:0000256" key="5">
    <source>
        <dbReference type="SAM" id="MobiDB-lite"/>
    </source>
</evidence>
<dbReference type="Proteomes" id="UP000193986">
    <property type="component" value="Unassembled WGS sequence"/>
</dbReference>
<dbReference type="Pfam" id="PF14429">
    <property type="entry name" value="DOCK-C2"/>
    <property type="match status" value="1"/>
</dbReference>
<dbReference type="InterPro" id="IPR027007">
    <property type="entry name" value="C2_DOCK-type_domain"/>
</dbReference>
<comment type="caution">
    <text evidence="8">The sequence shown here is derived from an EMBL/GenBank/DDBJ whole genome shotgun (WGS) entry which is preliminary data.</text>
</comment>
<feature type="region of interest" description="Disordered" evidence="5">
    <location>
        <begin position="2087"/>
        <end position="2175"/>
    </location>
</feature>
<keyword evidence="3" id="KW-0597">Phosphoprotein</keyword>
<organism evidence="8 9">
    <name type="scientific">Naematelia encephala</name>
    <dbReference type="NCBI Taxonomy" id="71784"/>
    <lineage>
        <taxon>Eukaryota</taxon>
        <taxon>Fungi</taxon>
        <taxon>Dikarya</taxon>
        <taxon>Basidiomycota</taxon>
        <taxon>Agaricomycotina</taxon>
        <taxon>Tremellomycetes</taxon>
        <taxon>Tremellales</taxon>
        <taxon>Naemateliaceae</taxon>
        <taxon>Naematelia</taxon>
    </lineage>
</organism>
<dbReference type="InterPro" id="IPR042455">
    <property type="entry name" value="DOCK_N_sub1"/>
</dbReference>
<dbReference type="InterPro" id="IPR035892">
    <property type="entry name" value="C2_domain_sf"/>
</dbReference>
<dbReference type="EMBL" id="MCFC01000006">
    <property type="protein sequence ID" value="ORY33521.1"/>
    <property type="molecule type" value="Genomic_DNA"/>
</dbReference>
<dbReference type="CDD" id="cd08679">
    <property type="entry name" value="C2_DOCK180_related"/>
    <property type="match status" value="1"/>
</dbReference>
<dbReference type="CDD" id="cd11684">
    <property type="entry name" value="DHR2_DOCK"/>
    <property type="match status" value="1"/>
</dbReference>
<evidence type="ECO:0000259" key="7">
    <source>
        <dbReference type="PROSITE" id="PS51651"/>
    </source>
</evidence>
<dbReference type="InterPro" id="IPR027357">
    <property type="entry name" value="DOCKER_dom"/>
</dbReference>
<feature type="domain" description="DOCKER" evidence="7">
    <location>
        <begin position="1647"/>
        <end position="2073"/>
    </location>
</feature>
<feature type="compositionally biased region" description="Low complexity" evidence="5">
    <location>
        <begin position="2187"/>
        <end position="2198"/>
    </location>
</feature>
<feature type="region of interest" description="Disordered" evidence="5">
    <location>
        <begin position="245"/>
        <end position="289"/>
    </location>
</feature>
<evidence type="ECO:0008006" key="10">
    <source>
        <dbReference type="Google" id="ProtNLM"/>
    </source>
</evidence>
<keyword evidence="2" id="KW-0963">Cytoplasm</keyword>
<accession>A0A1Y2BFB8</accession>
<feature type="compositionally biased region" description="Low complexity" evidence="5">
    <location>
        <begin position="51"/>
        <end position="65"/>
    </location>
</feature>
<name>A0A1Y2BFB8_9TREE</name>
<dbReference type="Pfam" id="PF20421">
    <property type="entry name" value="DHR-2_Lobe_C"/>
    <property type="match status" value="1"/>
</dbReference>
<dbReference type="GO" id="GO:0007264">
    <property type="term" value="P:small GTPase-mediated signal transduction"/>
    <property type="evidence" value="ECO:0007669"/>
    <property type="project" value="InterPro"/>
</dbReference>
<dbReference type="OrthoDB" id="18896at2759"/>
<evidence type="ECO:0000256" key="2">
    <source>
        <dbReference type="ARBA" id="ARBA00022490"/>
    </source>
</evidence>
<evidence type="ECO:0000313" key="9">
    <source>
        <dbReference type="Proteomes" id="UP000193986"/>
    </source>
</evidence>
<feature type="compositionally biased region" description="Polar residues" evidence="5">
    <location>
        <begin position="2125"/>
        <end position="2140"/>
    </location>
</feature>
<feature type="region of interest" description="Disordered" evidence="5">
    <location>
        <begin position="189"/>
        <end position="224"/>
    </location>
</feature>
<protein>
    <recommendedName>
        <fullName evidence="10">Cytoplasmic protein</fullName>
    </recommendedName>
</protein>
<evidence type="ECO:0000259" key="6">
    <source>
        <dbReference type="PROSITE" id="PS51650"/>
    </source>
</evidence>
<feature type="region of interest" description="Disordered" evidence="5">
    <location>
        <begin position="2187"/>
        <end position="2206"/>
    </location>
</feature>
<feature type="compositionally biased region" description="Basic and acidic residues" evidence="5">
    <location>
        <begin position="2087"/>
        <end position="2099"/>
    </location>
</feature>